<gene>
    <name evidence="7" type="ORF">MCNF_09720</name>
</gene>
<keyword evidence="8" id="KW-1185">Reference proteome</keyword>
<dbReference type="EMBL" id="AP022612">
    <property type="protein sequence ID" value="BBZ32367.1"/>
    <property type="molecule type" value="Genomic_DNA"/>
</dbReference>
<dbReference type="GO" id="GO:0022857">
    <property type="term" value="F:transmembrane transporter activity"/>
    <property type="evidence" value="ECO:0007669"/>
    <property type="project" value="InterPro"/>
</dbReference>
<evidence type="ECO:0000256" key="4">
    <source>
        <dbReference type="ARBA" id="ARBA00022692"/>
    </source>
</evidence>
<evidence type="ECO:0000313" key="7">
    <source>
        <dbReference type="EMBL" id="BBZ32367.1"/>
    </source>
</evidence>
<evidence type="ECO:0000256" key="2">
    <source>
        <dbReference type="ARBA" id="ARBA00022448"/>
    </source>
</evidence>
<evidence type="ECO:0000313" key="8">
    <source>
        <dbReference type="Proteomes" id="UP000466931"/>
    </source>
</evidence>
<dbReference type="SUPFAM" id="SSF103473">
    <property type="entry name" value="MFS general substrate transporter"/>
    <property type="match status" value="1"/>
</dbReference>
<keyword evidence="4" id="KW-0812">Transmembrane</keyword>
<evidence type="ECO:0000256" key="1">
    <source>
        <dbReference type="ARBA" id="ARBA00004651"/>
    </source>
</evidence>
<reference evidence="7" key="2">
    <citation type="submission" date="2020-02" db="EMBL/GenBank/DDBJ databases">
        <authorList>
            <person name="Matsumoto Y."/>
            <person name="Motooka D."/>
            <person name="Nakamura S."/>
        </authorList>
    </citation>
    <scope>NUCLEOTIDE SEQUENCE</scope>
    <source>
        <strain evidence="7">JCM 13671</strain>
    </source>
</reference>
<keyword evidence="2" id="KW-0813">Transport</keyword>
<proteinExistence type="predicted"/>
<dbReference type="PANTHER" id="PTHR42718:SF46">
    <property type="entry name" value="BLR6921 PROTEIN"/>
    <property type="match status" value="1"/>
</dbReference>
<dbReference type="Gene3D" id="1.20.1250.20">
    <property type="entry name" value="MFS general substrate transporter like domains"/>
    <property type="match status" value="2"/>
</dbReference>
<comment type="subcellular location">
    <subcellularLocation>
        <location evidence="1">Cell membrane</location>
        <topology evidence="1">Multi-pass membrane protein</topology>
    </subcellularLocation>
</comment>
<evidence type="ECO:0000256" key="5">
    <source>
        <dbReference type="ARBA" id="ARBA00022989"/>
    </source>
</evidence>
<dbReference type="OrthoDB" id="4332123at2"/>
<reference evidence="7" key="1">
    <citation type="journal article" date="2019" name="Emerg. Microbes Infect.">
        <title>Comprehensive subspecies identification of 175 nontuberculous mycobacteria species based on 7547 genomic profiles.</title>
        <authorList>
            <person name="Matsumoto Y."/>
            <person name="Kinjo T."/>
            <person name="Motooka D."/>
            <person name="Nabeya D."/>
            <person name="Jung N."/>
            <person name="Uechi K."/>
            <person name="Horii T."/>
            <person name="Iida T."/>
            <person name="Fujita J."/>
            <person name="Nakamura S."/>
        </authorList>
    </citation>
    <scope>NUCLEOTIDE SEQUENCE [LARGE SCALE GENOMIC DNA]</scope>
    <source>
        <strain evidence="7">JCM 13671</strain>
    </source>
</reference>
<keyword evidence="6" id="KW-0472">Membrane</keyword>
<organism evidence="7 8">
    <name type="scientific">Mycolicibacterium confluentis</name>
    <dbReference type="NCBI Taxonomy" id="28047"/>
    <lineage>
        <taxon>Bacteria</taxon>
        <taxon>Bacillati</taxon>
        <taxon>Actinomycetota</taxon>
        <taxon>Actinomycetes</taxon>
        <taxon>Mycobacteriales</taxon>
        <taxon>Mycobacteriaceae</taxon>
        <taxon>Mycolicibacterium</taxon>
    </lineage>
</organism>
<sequence>MTFGFRWVLGRPWLVWSVAALAYVAAVLNRSTIGASATEAAQRFSAEPQLLSVLVVLQVIVYAAAQIPAGALLDRFGARAVLTVGVSLMALGQLGVAVTEQVAAAVAARAVVGAGDAVIFIAVLHLVPNWFDQRRAPLVRQLTSMTGQLGQIVSAVGFAAAVRHAGWLTAYAGAAALSLLVAMLVVLVVREHPPGVVVNRAALPRPTAKAVFTNPGTHLAFFSHMGTQFPCTAFNLLWGIPYLIHAQELSPTTAGLMLSLTVVSGLVCGPIVGLFSGRWPQYRTGLVLACVAAMAACWTVVLVWPGRAPIWLLALLLVVIGAGLPVSTTAFDQARDLNAAQNLGVAQGVTNIGGYSATFVVIQVVGLLLGAFGGGYGREEFHAAWAVQYLVWLISVVGIVISARRTLGAQRQACVISQ</sequence>
<dbReference type="GO" id="GO:0005886">
    <property type="term" value="C:plasma membrane"/>
    <property type="evidence" value="ECO:0007669"/>
    <property type="project" value="UniProtKB-SubCell"/>
</dbReference>
<evidence type="ECO:0000256" key="6">
    <source>
        <dbReference type="ARBA" id="ARBA00023136"/>
    </source>
</evidence>
<dbReference type="InterPro" id="IPR036259">
    <property type="entry name" value="MFS_trans_sf"/>
</dbReference>
<dbReference type="InterPro" id="IPR011701">
    <property type="entry name" value="MFS"/>
</dbReference>
<dbReference type="AlphaFoldDB" id="A0A7I7XT21"/>
<dbReference type="InterPro" id="IPR020846">
    <property type="entry name" value="MFS_dom"/>
</dbReference>
<accession>A0A7I7XT21</accession>
<dbReference type="RefSeq" id="WP_085156603.1">
    <property type="nucleotide sequence ID" value="NZ_AP022612.1"/>
</dbReference>
<name>A0A7I7XT21_9MYCO</name>
<protein>
    <submittedName>
        <fullName evidence="7">MFS transporter</fullName>
    </submittedName>
</protein>
<keyword evidence="5" id="KW-1133">Transmembrane helix</keyword>
<dbReference type="Pfam" id="PF07690">
    <property type="entry name" value="MFS_1"/>
    <property type="match status" value="1"/>
</dbReference>
<dbReference type="PROSITE" id="PS50850">
    <property type="entry name" value="MFS"/>
    <property type="match status" value="1"/>
</dbReference>
<evidence type="ECO:0000256" key="3">
    <source>
        <dbReference type="ARBA" id="ARBA00022475"/>
    </source>
</evidence>
<dbReference type="PANTHER" id="PTHR42718">
    <property type="entry name" value="MAJOR FACILITATOR SUPERFAMILY MULTIDRUG TRANSPORTER MFSC"/>
    <property type="match status" value="1"/>
</dbReference>
<dbReference type="CDD" id="cd06174">
    <property type="entry name" value="MFS"/>
    <property type="match status" value="1"/>
</dbReference>
<dbReference type="Proteomes" id="UP000466931">
    <property type="component" value="Chromosome"/>
</dbReference>
<keyword evidence="3" id="KW-1003">Cell membrane</keyword>